<reference evidence="2" key="2">
    <citation type="submission" date="2020-09" db="EMBL/GenBank/DDBJ databases">
        <authorList>
            <person name="Sun Q."/>
            <person name="Ohkuma M."/>
        </authorList>
    </citation>
    <scope>NUCLEOTIDE SEQUENCE</scope>
    <source>
        <strain evidence="2">JCM 4654</strain>
    </source>
</reference>
<feature type="region of interest" description="Disordered" evidence="1">
    <location>
        <begin position="24"/>
        <end position="52"/>
    </location>
</feature>
<evidence type="ECO:0000313" key="2">
    <source>
        <dbReference type="EMBL" id="GHD94380.1"/>
    </source>
</evidence>
<protein>
    <submittedName>
        <fullName evidence="2">Uncharacterized protein</fullName>
    </submittedName>
</protein>
<proteinExistence type="predicted"/>
<dbReference type="EMBL" id="BMVF01000017">
    <property type="protein sequence ID" value="GHD94380.1"/>
    <property type="molecule type" value="Genomic_DNA"/>
</dbReference>
<reference evidence="2" key="1">
    <citation type="journal article" date="2014" name="Int. J. Syst. Evol. Microbiol.">
        <title>Complete genome sequence of Corynebacterium casei LMG S-19264T (=DSM 44701T), isolated from a smear-ripened cheese.</title>
        <authorList>
            <consortium name="US DOE Joint Genome Institute (JGI-PGF)"/>
            <person name="Walter F."/>
            <person name="Albersmeier A."/>
            <person name="Kalinowski J."/>
            <person name="Ruckert C."/>
        </authorList>
    </citation>
    <scope>NUCLEOTIDE SEQUENCE</scope>
    <source>
        <strain evidence="2">JCM 4654</strain>
    </source>
</reference>
<evidence type="ECO:0000256" key="1">
    <source>
        <dbReference type="SAM" id="MobiDB-lite"/>
    </source>
</evidence>
<gene>
    <name evidence="2" type="ORF">GCM10010508_54940</name>
</gene>
<comment type="caution">
    <text evidence="2">The sequence shown here is derived from an EMBL/GenBank/DDBJ whole genome shotgun (WGS) entry which is preliminary data.</text>
</comment>
<organism evidence="2 3">
    <name type="scientific">Streptomyces naganishii JCM 4654</name>
    <dbReference type="NCBI Taxonomy" id="1306179"/>
    <lineage>
        <taxon>Bacteria</taxon>
        <taxon>Bacillati</taxon>
        <taxon>Actinomycetota</taxon>
        <taxon>Actinomycetes</taxon>
        <taxon>Kitasatosporales</taxon>
        <taxon>Streptomycetaceae</taxon>
        <taxon>Streptomyces</taxon>
    </lineage>
</organism>
<keyword evidence="3" id="KW-1185">Reference proteome</keyword>
<dbReference type="Proteomes" id="UP000608955">
    <property type="component" value="Unassembled WGS sequence"/>
</dbReference>
<name>A0A918Y8A3_9ACTN</name>
<feature type="compositionally biased region" description="Gly residues" evidence="1">
    <location>
        <begin position="29"/>
        <end position="38"/>
    </location>
</feature>
<dbReference type="AlphaFoldDB" id="A0A918Y8A3"/>
<sequence length="159" mass="15994">MAWEGAVGRGSWRRRVRGRRGLRWHGPAVGRGLGGAGGRGRKGLVAAQGPGPKWPAMVRRLWSEGAWSREGVVGRGLGGAGGAAEAARGGAGAGVEVACDGAEPAVGRGLGGVGGRGREVARDGAGPGSERSATVRGRGRNVASVAWEGAVGRFRGRVQ</sequence>
<feature type="region of interest" description="Disordered" evidence="1">
    <location>
        <begin position="113"/>
        <end position="136"/>
    </location>
</feature>
<accession>A0A918Y8A3</accession>
<evidence type="ECO:0000313" key="3">
    <source>
        <dbReference type="Proteomes" id="UP000608955"/>
    </source>
</evidence>